<dbReference type="AlphaFoldDB" id="A0A7W6HVU0"/>
<name>A0A7W6HVU0_9BACT</name>
<organism evidence="1 2">
    <name type="scientific">Butyricimonas faecihominis</name>
    <dbReference type="NCBI Taxonomy" id="1472416"/>
    <lineage>
        <taxon>Bacteria</taxon>
        <taxon>Pseudomonadati</taxon>
        <taxon>Bacteroidota</taxon>
        <taxon>Bacteroidia</taxon>
        <taxon>Bacteroidales</taxon>
        <taxon>Odoribacteraceae</taxon>
        <taxon>Butyricimonas</taxon>
    </lineage>
</organism>
<comment type="caution">
    <text evidence="1">The sequence shown here is derived from an EMBL/GenBank/DDBJ whole genome shotgun (WGS) entry which is preliminary data.</text>
</comment>
<gene>
    <name evidence="1" type="ORF">GGR14_001720</name>
</gene>
<protein>
    <submittedName>
        <fullName evidence="1">Uncharacterized protein</fullName>
    </submittedName>
</protein>
<keyword evidence="2" id="KW-1185">Reference proteome</keyword>
<accession>A0A7W6HVU0</accession>
<evidence type="ECO:0000313" key="2">
    <source>
        <dbReference type="Proteomes" id="UP000546007"/>
    </source>
</evidence>
<proteinExistence type="predicted"/>
<sequence>MSKISIKDNVVLFNDSLLFQKQLLLLPSENLTSGVQQVEESHPTVLT</sequence>
<reference evidence="1 2" key="1">
    <citation type="submission" date="2020-08" db="EMBL/GenBank/DDBJ databases">
        <title>Genomic Encyclopedia of Type Strains, Phase IV (KMG-IV): sequencing the most valuable type-strain genomes for metagenomic binning, comparative biology and taxonomic classification.</title>
        <authorList>
            <person name="Goeker M."/>
        </authorList>
    </citation>
    <scope>NUCLEOTIDE SEQUENCE [LARGE SCALE GENOMIC DNA]</scope>
    <source>
        <strain evidence="1 2">DSM 105721</strain>
    </source>
</reference>
<dbReference type="Proteomes" id="UP000546007">
    <property type="component" value="Unassembled WGS sequence"/>
</dbReference>
<dbReference type="EMBL" id="JACIES010000003">
    <property type="protein sequence ID" value="MBB4025936.1"/>
    <property type="molecule type" value="Genomic_DNA"/>
</dbReference>
<evidence type="ECO:0000313" key="1">
    <source>
        <dbReference type="EMBL" id="MBB4025936.1"/>
    </source>
</evidence>